<dbReference type="PROSITE" id="PS51257">
    <property type="entry name" value="PROKAR_LIPOPROTEIN"/>
    <property type="match status" value="1"/>
</dbReference>
<dbReference type="Gene3D" id="3.50.50.60">
    <property type="entry name" value="FAD/NAD(P)-binding domain"/>
    <property type="match status" value="1"/>
</dbReference>
<dbReference type="InterPro" id="IPR036188">
    <property type="entry name" value="FAD/NAD-bd_sf"/>
</dbReference>
<sequence length="369" mass="41501">MTLKVAIIGAGTSGLSCAIELEKQGISPVIFECNDFIGEYHSHVSAFLGLITRPVADPIVYINRDLGIKLKPLNRFRKVIHYSPNNQTVVSGPLGYFMIRGREEISVKNQLYAQIKSHVHFGSFVQPEDLENEFDHIVVADGQWTIPARYGIWQEMMRTWLKGGIFEGDFEDDTLHMWLDKELTNGAYIYLAPYSKNKAVIAQIVQNIEHAELNDYWYRFLSSRDILKKYNLLETWELPHHAGSVTTNKLNKMYFIGASGGGAEPFLGFGQFNAIVAGVMAAKSIATGADMNFLMKDLTKKGQQMADFRSLMNSATNKDFDHLLTFMKTPGLRSLIYKTDINILDILAKGLSFMPSRNKGDILQSRGGK</sequence>
<protein>
    <submittedName>
        <fullName evidence="1">Glutamate synthase subunit beta</fullName>
    </submittedName>
</protein>
<keyword evidence="2" id="KW-1185">Reference proteome</keyword>
<proteinExistence type="predicted"/>
<comment type="caution">
    <text evidence="1">The sequence shown here is derived from an EMBL/GenBank/DDBJ whole genome shotgun (WGS) entry which is preliminary data.</text>
</comment>
<gene>
    <name evidence="1" type="ORF">OXPF_18930</name>
</gene>
<dbReference type="SUPFAM" id="SSF51905">
    <property type="entry name" value="FAD/NAD(P)-binding domain"/>
    <property type="match status" value="1"/>
</dbReference>
<dbReference type="AlphaFoldDB" id="A0A0P8WQI5"/>
<dbReference type="Pfam" id="PF13450">
    <property type="entry name" value="NAD_binding_8"/>
    <property type="match status" value="1"/>
</dbReference>
<evidence type="ECO:0000313" key="2">
    <source>
        <dbReference type="Proteomes" id="UP000050326"/>
    </source>
</evidence>
<dbReference type="Proteomes" id="UP000050326">
    <property type="component" value="Unassembled WGS sequence"/>
</dbReference>
<accession>A0A0P8WQI5</accession>
<dbReference type="PANTHER" id="PTHR42685:SF22">
    <property type="entry name" value="CONDITIONED MEDIUM FACTOR RECEPTOR 1"/>
    <property type="match status" value="1"/>
</dbReference>
<reference evidence="1 2" key="1">
    <citation type="submission" date="2015-09" db="EMBL/GenBank/DDBJ databases">
        <title>Genome sequence of Oxobacter pfennigii DSM 3222.</title>
        <authorList>
            <person name="Poehlein A."/>
            <person name="Bengelsdorf F.R."/>
            <person name="Schiel-Bengelsdorf B."/>
            <person name="Duerre P."/>
            <person name="Daniel R."/>
        </authorList>
    </citation>
    <scope>NUCLEOTIDE SEQUENCE [LARGE SCALE GENOMIC DNA]</scope>
    <source>
        <strain evidence="1 2">DSM 3222</strain>
    </source>
</reference>
<name>A0A0P8WQI5_9CLOT</name>
<dbReference type="STRING" id="36849.OXPF_18930"/>
<dbReference type="EMBL" id="LKET01000029">
    <property type="protein sequence ID" value="KPU44807.1"/>
    <property type="molecule type" value="Genomic_DNA"/>
</dbReference>
<dbReference type="PANTHER" id="PTHR42685">
    <property type="entry name" value="GERANYLGERANYL DIPHOSPHATE REDUCTASE"/>
    <property type="match status" value="1"/>
</dbReference>
<dbReference type="InterPro" id="IPR050407">
    <property type="entry name" value="Geranylgeranyl_reductase"/>
</dbReference>
<organism evidence="1 2">
    <name type="scientific">Oxobacter pfennigii</name>
    <dbReference type="NCBI Taxonomy" id="36849"/>
    <lineage>
        <taxon>Bacteria</taxon>
        <taxon>Bacillati</taxon>
        <taxon>Bacillota</taxon>
        <taxon>Clostridia</taxon>
        <taxon>Eubacteriales</taxon>
        <taxon>Clostridiaceae</taxon>
        <taxon>Oxobacter</taxon>
    </lineage>
</organism>
<evidence type="ECO:0000313" key="1">
    <source>
        <dbReference type="EMBL" id="KPU44807.1"/>
    </source>
</evidence>